<accession>A0A844GL68</accession>
<proteinExistence type="predicted"/>
<dbReference type="PANTHER" id="PTHR45339">
    <property type="entry name" value="HYBRID SIGNAL TRANSDUCTION HISTIDINE KINASE J"/>
    <property type="match status" value="1"/>
</dbReference>
<dbReference type="RefSeq" id="WP_154780130.1">
    <property type="nucleotide sequence ID" value="NZ_WMBC01000004.1"/>
</dbReference>
<dbReference type="Proteomes" id="UP000437824">
    <property type="component" value="Unassembled WGS sequence"/>
</dbReference>
<reference evidence="2 3" key="1">
    <citation type="submission" date="2019-11" db="EMBL/GenBank/DDBJ databases">
        <title>Draft genome sequence of Blautia luti DSM 14534T, isolated from human stool.</title>
        <authorList>
            <person name="Ortiz R."/>
            <person name="Melis-Arcos F."/>
            <person name="Covarrubias P."/>
            <person name="Cardenas J.P."/>
            <person name="Perez-Donoso J."/>
            <person name="Almonacid D."/>
        </authorList>
    </citation>
    <scope>NUCLEOTIDE SEQUENCE [LARGE SCALE GENOMIC DNA]</scope>
    <source>
        <strain evidence="2 3">DSM 14534</strain>
    </source>
</reference>
<evidence type="ECO:0000256" key="1">
    <source>
        <dbReference type="ARBA" id="ARBA00022553"/>
    </source>
</evidence>
<dbReference type="EMBL" id="WMBC01000004">
    <property type="protein sequence ID" value="MTD60997.1"/>
    <property type="molecule type" value="Genomic_DNA"/>
</dbReference>
<dbReference type="SUPFAM" id="SSF52172">
    <property type="entry name" value="CheY-like"/>
    <property type="match status" value="1"/>
</dbReference>
<dbReference type="PANTHER" id="PTHR45339:SF3">
    <property type="entry name" value="HISTIDINE KINASE"/>
    <property type="match status" value="1"/>
</dbReference>
<organism evidence="2 3">
    <name type="scientific">Blautia luti DSM 14534 = JCM 17040</name>
    <dbReference type="NCBI Taxonomy" id="649762"/>
    <lineage>
        <taxon>Bacteria</taxon>
        <taxon>Bacillati</taxon>
        <taxon>Bacillota</taxon>
        <taxon>Clostridia</taxon>
        <taxon>Lachnospirales</taxon>
        <taxon>Lachnospiraceae</taxon>
        <taxon>Blautia</taxon>
    </lineage>
</organism>
<name>A0A844GL68_9FIRM</name>
<gene>
    <name evidence="2" type="ORF">GKZ57_06845</name>
</gene>
<comment type="caution">
    <text evidence="2">The sequence shown here is derived from an EMBL/GenBank/DDBJ whole genome shotgun (WGS) entry which is preliminary data.</text>
</comment>
<dbReference type="Gene3D" id="3.30.450.20">
    <property type="entry name" value="PAS domain"/>
    <property type="match status" value="1"/>
</dbReference>
<sequence>MKKLNNEDIQAYFQAGNSGFWKVESEEGKKTRLYTDEITNELFGITEDLSPEKCMEYVAEHIYPQERECFWDYMEELKSHESEAVYRYMHPVKGVIYIRCTGRRVPSPDNMIRLVGYHQEAARQIRAMDRPDAKLIPIVAMSANAFQDDVERSIKAGMNKHISKPLTGESVIREIKSML</sequence>
<keyword evidence="1" id="KW-0597">Phosphoprotein</keyword>
<evidence type="ECO:0000313" key="2">
    <source>
        <dbReference type="EMBL" id="MTD60997.1"/>
    </source>
</evidence>
<dbReference type="AlphaFoldDB" id="A0A844GL68"/>
<protein>
    <submittedName>
        <fullName evidence="2">Response regulator</fullName>
    </submittedName>
</protein>
<evidence type="ECO:0000313" key="3">
    <source>
        <dbReference type="Proteomes" id="UP000437824"/>
    </source>
</evidence>
<dbReference type="Gene3D" id="3.40.50.2300">
    <property type="match status" value="1"/>
</dbReference>
<dbReference type="InterPro" id="IPR011006">
    <property type="entry name" value="CheY-like_superfamily"/>
</dbReference>